<dbReference type="InterPro" id="IPR037069">
    <property type="entry name" value="AcylCoA_DH/ox_N_sf"/>
</dbReference>
<keyword evidence="1" id="KW-0560">Oxidoreductase</keyword>
<dbReference type="InterPro" id="IPR013107">
    <property type="entry name" value="Acyl-CoA_DH_C"/>
</dbReference>
<reference evidence="3" key="1">
    <citation type="journal article" date="2014" name="Int. J. Syst. Evol. Microbiol.">
        <title>Complete genome sequence of Corynebacterium casei LMG S-19264T (=DSM 44701T), isolated from a smear-ripened cheese.</title>
        <authorList>
            <consortium name="US DOE Joint Genome Institute (JGI-PGF)"/>
            <person name="Walter F."/>
            <person name="Albersmeier A."/>
            <person name="Kalinowski J."/>
            <person name="Ruckert C."/>
        </authorList>
    </citation>
    <scope>NUCLEOTIDE SEQUENCE</scope>
    <source>
        <strain evidence="3">JCM 4784</strain>
    </source>
</reference>
<proteinExistence type="predicted"/>
<dbReference type="PIRSF" id="PIRSF016578">
    <property type="entry name" value="HsaA"/>
    <property type="match status" value="1"/>
</dbReference>
<evidence type="ECO:0000256" key="1">
    <source>
        <dbReference type="ARBA" id="ARBA00023002"/>
    </source>
</evidence>
<keyword evidence="4" id="KW-1185">Reference proteome</keyword>
<dbReference type="PANTHER" id="PTHR48083:SF19">
    <property type="entry name" value="FLAVIN-DEPENDENT MONOOXYGENASE, OXYGENASE SUBUNIT HSAA"/>
    <property type="match status" value="1"/>
</dbReference>
<name>A0A919DQ94_9ACTN</name>
<protein>
    <submittedName>
        <fullName evidence="3">Hydrolase</fullName>
    </submittedName>
</protein>
<evidence type="ECO:0000313" key="4">
    <source>
        <dbReference type="Proteomes" id="UP000608024"/>
    </source>
</evidence>
<dbReference type="Gene3D" id="1.10.540.10">
    <property type="entry name" value="Acyl-CoA dehydrogenase/oxidase, N-terminal domain"/>
    <property type="match status" value="1"/>
</dbReference>
<dbReference type="SUPFAM" id="SSF56645">
    <property type="entry name" value="Acyl-CoA dehydrogenase NM domain-like"/>
    <property type="match status" value="1"/>
</dbReference>
<organism evidence="3 4">
    <name type="scientific">Streptomyces longispororuber</name>
    <dbReference type="NCBI Taxonomy" id="68230"/>
    <lineage>
        <taxon>Bacteria</taxon>
        <taxon>Bacillati</taxon>
        <taxon>Actinomycetota</taxon>
        <taxon>Actinomycetes</taxon>
        <taxon>Kitasatosporales</taxon>
        <taxon>Streptomycetaceae</taxon>
        <taxon>Streptomyces</taxon>
    </lineage>
</organism>
<dbReference type="AlphaFoldDB" id="A0A919DQ94"/>
<reference evidence="3" key="2">
    <citation type="submission" date="2020-09" db="EMBL/GenBank/DDBJ databases">
        <authorList>
            <person name="Sun Q."/>
            <person name="Ohkuma M."/>
        </authorList>
    </citation>
    <scope>NUCLEOTIDE SEQUENCE</scope>
    <source>
        <strain evidence="3">JCM 4784</strain>
    </source>
</reference>
<dbReference type="GO" id="GO:0005737">
    <property type="term" value="C:cytoplasm"/>
    <property type="evidence" value="ECO:0007669"/>
    <property type="project" value="TreeGrafter"/>
</dbReference>
<dbReference type="EMBL" id="BNBT01000071">
    <property type="protein sequence ID" value="GHE70911.1"/>
    <property type="molecule type" value="Genomic_DNA"/>
</dbReference>
<dbReference type="GO" id="GO:0033539">
    <property type="term" value="P:fatty acid beta-oxidation using acyl-CoA dehydrogenase"/>
    <property type="evidence" value="ECO:0007669"/>
    <property type="project" value="TreeGrafter"/>
</dbReference>
<dbReference type="GO" id="GO:0050660">
    <property type="term" value="F:flavin adenine dinucleotide binding"/>
    <property type="evidence" value="ECO:0007669"/>
    <property type="project" value="InterPro"/>
</dbReference>
<dbReference type="Pfam" id="PF08028">
    <property type="entry name" value="Acyl-CoA_dh_2"/>
    <property type="match status" value="1"/>
</dbReference>
<evidence type="ECO:0000313" key="3">
    <source>
        <dbReference type="EMBL" id="GHE70911.1"/>
    </source>
</evidence>
<comment type="caution">
    <text evidence="3">The sequence shown here is derived from an EMBL/GenBank/DDBJ whole genome shotgun (WGS) entry which is preliminary data.</text>
</comment>
<evidence type="ECO:0000259" key="2">
    <source>
        <dbReference type="Pfam" id="PF08028"/>
    </source>
</evidence>
<sequence length="384" mass="39465">MTTAAPAHAAPPRTPRTAELVAVAARFAETSEARRRLAPEVVGALRGAGFARHLAPAAHGGAEGSYTALLRAVAEVGESCAATAWNAAVYAILGRMAAHLPPAGQAEVWGAEAGADELFAASVAPAGQVARDGDGYRLSGTWPFASGVDDAAWTLLGAITPEREYRFFMVPRAAYRVLDTWDNVGLAGTGSNAVALDGVYVPARLTCAQADLMAGVVDGERALVPFKAVNGLTFVAPALGAARAALRDSAARLAAKTEITGKPARANPATQTALARAGAEIDAAHLLLERAAAAADSGTPSQRELARAPRDFAYAAELLGSAVDRLFRAGGARAQHTGGPVQRAWRDVNCAAGHAVLQFGAAAGVFAHHLMDAESARNGERNDV</sequence>
<dbReference type="Proteomes" id="UP000608024">
    <property type="component" value="Unassembled WGS sequence"/>
</dbReference>
<gene>
    <name evidence="3" type="ORF">GCM10018785_44130</name>
</gene>
<dbReference type="RefSeq" id="WP_190137754.1">
    <property type="nucleotide sequence ID" value="NZ_BNBT01000071.1"/>
</dbReference>
<dbReference type="GO" id="GO:0003995">
    <property type="term" value="F:acyl-CoA dehydrogenase activity"/>
    <property type="evidence" value="ECO:0007669"/>
    <property type="project" value="TreeGrafter"/>
</dbReference>
<dbReference type="GO" id="GO:0016787">
    <property type="term" value="F:hydrolase activity"/>
    <property type="evidence" value="ECO:0007669"/>
    <property type="project" value="UniProtKB-KW"/>
</dbReference>
<dbReference type="InterPro" id="IPR046373">
    <property type="entry name" value="Acyl-CoA_Oxase/DH_mid-dom_sf"/>
</dbReference>
<dbReference type="InterPro" id="IPR050741">
    <property type="entry name" value="Acyl-CoA_dehydrogenase"/>
</dbReference>
<dbReference type="SUPFAM" id="SSF47203">
    <property type="entry name" value="Acyl-CoA dehydrogenase C-terminal domain-like"/>
    <property type="match status" value="1"/>
</dbReference>
<feature type="domain" description="Acyl-CoA dehydrogenase C-terminal" evidence="2">
    <location>
        <begin position="232"/>
        <end position="358"/>
    </location>
</feature>
<accession>A0A919DQ94</accession>
<dbReference type="GO" id="GO:0016712">
    <property type="term" value="F:oxidoreductase activity, acting on paired donors, with incorporation or reduction of molecular oxygen, reduced flavin or flavoprotein as one donor, and incorporation of one atom of oxygen"/>
    <property type="evidence" value="ECO:0007669"/>
    <property type="project" value="TreeGrafter"/>
</dbReference>
<dbReference type="Gene3D" id="2.40.110.10">
    <property type="entry name" value="Butyryl-CoA Dehydrogenase, subunit A, domain 2"/>
    <property type="match status" value="1"/>
</dbReference>
<dbReference type="InterPro" id="IPR036250">
    <property type="entry name" value="AcylCo_DH-like_C"/>
</dbReference>
<dbReference type="PANTHER" id="PTHR48083">
    <property type="entry name" value="MEDIUM-CHAIN SPECIFIC ACYL-COA DEHYDROGENASE, MITOCHONDRIAL-RELATED"/>
    <property type="match status" value="1"/>
</dbReference>
<dbReference type="InterPro" id="IPR009100">
    <property type="entry name" value="AcylCoA_DH/oxidase_NM_dom_sf"/>
</dbReference>
<keyword evidence="3" id="KW-0378">Hydrolase</keyword>
<dbReference type="Gene3D" id="1.20.140.10">
    <property type="entry name" value="Butyryl-CoA Dehydrogenase, subunit A, domain 3"/>
    <property type="match status" value="1"/>
</dbReference>